<keyword evidence="6 8" id="KW-0342">GTP-binding</keyword>
<evidence type="ECO:0000256" key="7">
    <source>
        <dbReference type="ARBA" id="ARBA00025162"/>
    </source>
</evidence>
<dbReference type="CDD" id="cd03692">
    <property type="entry name" value="mtIF2_IVc"/>
    <property type="match status" value="1"/>
</dbReference>
<dbReference type="HAMAP" id="MF_00100_B">
    <property type="entry name" value="IF_2_B"/>
    <property type="match status" value="1"/>
</dbReference>
<dbReference type="PANTHER" id="PTHR43381:SF5">
    <property type="entry name" value="TR-TYPE G DOMAIN-CONTAINING PROTEIN"/>
    <property type="match status" value="1"/>
</dbReference>
<dbReference type="InterPro" id="IPR044145">
    <property type="entry name" value="IF2_II"/>
</dbReference>
<evidence type="ECO:0000256" key="1">
    <source>
        <dbReference type="ARBA" id="ARBA00007733"/>
    </source>
</evidence>
<dbReference type="NCBIfam" id="TIGR00231">
    <property type="entry name" value="small_GTP"/>
    <property type="match status" value="1"/>
</dbReference>
<comment type="caution">
    <text evidence="8">Lacks conserved residue(s) required for the propagation of feature annotation.</text>
</comment>
<feature type="transmembrane region" description="Helical" evidence="11">
    <location>
        <begin position="521"/>
        <end position="541"/>
    </location>
</feature>
<evidence type="ECO:0000256" key="5">
    <source>
        <dbReference type="ARBA" id="ARBA00022917"/>
    </source>
</evidence>
<dbReference type="InterPro" id="IPR000178">
    <property type="entry name" value="TF_IF2_bacterial-like"/>
</dbReference>
<keyword evidence="3 8" id="KW-0396">Initiation factor</keyword>
<name>A0ABT9DDN9_9MOLU</name>
<evidence type="ECO:0000256" key="4">
    <source>
        <dbReference type="ARBA" id="ARBA00022741"/>
    </source>
</evidence>
<feature type="domain" description="Tr-type G" evidence="12">
    <location>
        <begin position="104"/>
        <end position="274"/>
    </location>
</feature>
<evidence type="ECO:0000259" key="12">
    <source>
        <dbReference type="PROSITE" id="PS51722"/>
    </source>
</evidence>
<dbReference type="Pfam" id="PF00009">
    <property type="entry name" value="GTP_EFTU"/>
    <property type="match status" value="1"/>
</dbReference>
<dbReference type="InterPro" id="IPR023115">
    <property type="entry name" value="TIF_IF2_dom3"/>
</dbReference>
<dbReference type="SUPFAM" id="SSF52540">
    <property type="entry name" value="P-loop containing nucleoside triphosphate hydrolases"/>
    <property type="match status" value="1"/>
</dbReference>
<dbReference type="NCBIfam" id="TIGR00487">
    <property type="entry name" value="IF-2"/>
    <property type="match status" value="1"/>
</dbReference>
<dbReference type="InterPro" id="IPR006847">
    <property type="entry name" value="IF2_N"/>
</dbReference>
<dbReference type="RefSeq" id="WP_304515164.1">
    <property type="nucleotide sequence ID" value="NZ_JAOSID010000002.1"/>
</dbReference>
<dbReference type="InterPro" id="IPR015760">
    <property type="entry name" value="TIF_IF2"/>
</dbReference>
<feature type="coiled-coil region" evidence="10">
    <location>
        <begin position="361"/>
        <end position="388"/>
    </location>
</feature>
<dbReference type="SUPFAM" id="SSF50447">
    <property type="entry name" value="Translation proteins"/>
    <property type="match status" value="2"/>
</dbReference>
<dbReference type="PROSITE" id="PS51722">
    <property type="entry name" value="G_TR_2"/>
    <property type="match status" value="1"/>
</dbReference>
<feature type="binding site" evidence="8">
    <location>
        <begin position="213"/>
        <end position="216"/>
    </location>
    <ligand>
        <name>GTP</name>
        <dbReference type="ChEBI" id="CHEBI:37565"/>
    </ligand>
</feature>
<dbReference type="Gene3D" id="3.40.50.300">
    <property type="entry name" value="P-loop containing nucleotide triphosphate hydrolases"/>
    <property type="match status" value="1"/>
</dbReference>
<keyword evidence="4 8" id="KW-0547">Nucleotide-binding</keyword>
<evidence type="ECO:0000256" key="8">
    <source>
        <dbReference type="HAMAP-Rule" id="MF_00100"/>
    </source>
</evidence>
<evidence type="ECO:0000256" key="9">
    <source>
        <dbReference type="RuleBase" id="RU000644"/>
    </source>
</evidence>
<evidence type="ECO:0000256" key="6">
    <source>
        <dbReference type="ARBA" id="ARBA00023134"/>
    </source>
</evidence>
<dbReference type="PANTHER" id="PTHR43381">
    <property type="entry name" value="TRANSLATION INITIATION FACTOR IF-2-RELATED"/>
    <property type="match status" value="1"/>
</dbReference>
<gene>
    <name evidence="8 13" type="primary">infB</name>
    <name evidence="13" type="ORF">OC680_00475</name>
</gene>
<dbReference type="GO" id="GO:0003743">
    <property type="term" value="F:translation initiation factor activity"/>
    <property type="evidence" value="ECO:0007669"/>
    <property type="project" value="UniProtKB-KW"/>
</dbReference>
<keyword evidence="10" id="KW-0175">Coiled coil</keyword>
<dbReference type="Gene3D" id="3.40.50.10050">
    <property type="entry name" value="Translation initiation factor IF- 2, domain 3"/>
    <property type="match status" value="1"/>
</dbReference>
<dbReference type="Pfam" id="PF04760">
    <property type="entry name" value="IF2_N"/>
    <property type="match status" value="1"/>
</dbReference>
<dbReference type="InterPro" id="IPR000795">
    <property type="entry name" value="T_Tr_GTP-bd_dom"/>
</dbReference>
<evidence type="ECO:0000313" key="14">
    <source>
        <dbReference type="Proteomes" id="UP001172036"/>
    </source>
</evidence>
<dbReference type="CDD" id="cd01887">
    <property type="entry name" value="IF2_eIF5B"/>
    <property type="match status" value="1"/>
</dbReference>
<evidence type="ECO:0000256" key="2">
    <source>
        <dbReference type="ARBA" id="ARBA00020675"/>
    </source>
</evidence>
<sequence>MNKTRNKETKKDHSDHEEKIQVKTYIFNPKHTVQDLANIFQVSNIFLIKKLLKIGVKTNINQVLSRENIELLGLELNIEIIHNTRKVVLDSKHMTQKKGSNLIQRIPIVTIMGHVDHGKTTLLDVIRKTRVVDQEFGGITQHIGAYEVTYQNSKITFIDSPGHEAFQQMRSRGAQITDICVIVVACDDGVKPQTIESIKHAKNAQVNIIIAINKIDKPNNKKENIMSELSQLGLIPEEWGGNTPYIEISALKQQGINTLLETICLISEMKNIQVDLSQDAEGTVLEASLIKNKGPVATLILSQGILKIGDIIVAGCVYGKVRFMENNSKKAVFRAFPSQPIVIYGFKQIPQAGDNFIVVPNEKKAKQITEKRQQLHKENKQLSQLQQSALAKVNVFPLKDEKPKKNLNVILKTDTQGIIEAIQKILEPLNIEGIKVYFVKKSVGMVTNNDIMLANACDAIIINFNTILNNDLIQLAHNLKVEIKTYNILYKIVEDIQQKLKILVKPVLEEKVTGQAEIRKIFYISTVGYIAGCYVVNGVIYSNSLAKVIRNNAIIYQGKIISLKHLKNNISIAPKNSECGIVLDNFNTFQISDIIESSRMEESLNNE</sequence>
<keyword evidence="11" id="KW-0812">Transmembrane</keyword>
<evidence type="ECO:0000313" key="13">
    <source>
        <dbReference type="EMBL" id="MDO8167959.1"/>
    </source>
</evidence>
<dbReference type="InterPro" id="IPR009000">
    <property type="entry name" value="Transl_B-barrel_sf"/>
</dbReference>
<keyword evidence="8" id="KW-0963">Cytoplasm</keyword>
<dbReference type="InterPro" id="IPR027417">
    <property type="entry name" value="P-loop_NTPase"/>
</dbReference>
<accession>A0ABT9DDN9</accession>
<keyword evidence="14" id="KW-1185">Reference proteome</keyword>
<feature type="region of interest" description="G-domain" evidence="8">
    <location>
        <begin position="107"/>
        <end position="255"/>
    </location>
</feature>
<dbReference type="EMBL" id="JAOSID010000002">
    <property type="protein sequence ID" value="MDO8167959.1"/>
    <property type="molecule type" value="Genomic_DNA"/>
</dbReference>
<dbReference type="Gene3D" id="2.40.30.10">
    <property type="entry name" value="Translation factors"/>
    <property type="match status" value="2"/>
</dbReference>
<comment type="function">
    <text evidence="7 8 9">One of the essential components for the initiation of protein synthesis. Protects formylmethionyl-tRNA from spontaneous hydrolysis and promotes its binding to the 30S ribosomal subunits. Also involved in the hydrolysis of GTP during the formation of the 70S ribosomal complex.</text>
</comment>
<dbReference type="Proteomes" id="UP001172036">
    <property type="component" value="Unassembled WGS sequence"/>
</dbReference>
<organism evidence="13 14">
    <name type="scientific">Candidatus Phytoplasma melaleucae</name>
    <dbReference type="NCBI Taxonomy" id="2982630"/>
    <lineage>
        <taxon>Bacteria</taxon>
        <taxon>Bacillati</taxon>
        <taxon>Mycoplasmatota</taxon>
        <taxon>Mollicutes</taxon>
        <taxon>Acholeplasmatales</taxon>
        <taxon>Acholeplasmataceae</taxon>
        <taxon>Candidatus Phytoplasma</taxon>
    </lineage>
</organism>
<dbReference type="SUPFAM" id="SSF52156">
    <property type="entry name" value="Initiation factor IF2/eIF5b, domain 3"/>
    <property type="match status" value="1"/>
</dbReference>
<dbReference type="InterPro" id="IPR005225">
    <property type="entry name" value="Small_GTP-bd"/>
</dbReference>
<keyword evidence="11" id="KW-1133">Transmembrane helix</keyword>
<evidence type="ECO:0000256" key="11">
    <source>
        <dbReference type="SAM" id="Phobius"/>
    </source>
</evidence>
<dbReference type="Pfam" id="PF22042">
    <property type="entry name" value="EF-G_D2"/>
    <property type="match status" value="1"/>
</dbReference>
<evidence type="ECO:0000256" key="3">
    <source>
        <dbReference type="ARBA" id="ARBA00022540"/>
    </source>
</evidence>
<evidence type="ECO:0000256" key="10">
    <source>
        <dbReference type="SAM" id="Coils"/>
    </source>
</evidence>
<protein>
    <recommendedName>
        <fullName evidence="2 8">Translation initiation factor IF-2</fullName>
    </recommendedName>
</protein>
<keyword evidence="11" id="KW-0472">Membrane</keyword>
<reference evidence="13 14" key="1">
    <citation type="journal article" date="2023" name="Int. J. Syst. Evol. Microbiol.">
        <title>The observation of taxonomic boundaries for the 16SrII and 16SrXXV phytoplasmas using genome-based delimitation.</title>
        <authorList>
            <person name="Rodrigues Jardim B."/>
            <person name="Tran-Nguyen L.T.T."/>
            <person name="Gambley C."/>
            <person name="Al-Sadi A.M."/>
            <person name="Al-Subhi A.M."/>
            <person name="Foissac X."/>
            <person name="Salar P."/>
            <person name="Cai H."/>
            <person name="Yang J.Y."/>
            <person name="Davis R."/>
            <person name="Jones L."/>
            <person name="Rodoni B."/>
            <person name="Constable F.E."/>
        </authorList>
    </citation>
    <scope>NUCLEOTIDE SEQUENCE [LARGE SCALE GENOMIC DNA]</scope>
    <source>
        <strain evidence="13">BAWM-155c</strain>
    </source>
</reference>
<keyword evidence="5 8" id="KW-0648">Protein biosynthesis</keyword>
<comment type="subcellular location">
    <subcellularLocation>
        <location evidence="8">Cytoplasm</location>
    </subcellularLocation>
</comment>
<comment type="similarity">
    <text evidence="1 8 9">Belongs to the TRAFAC class translation factor GTPase superfamily. Classic translation factor GTPase family. IF-2 subfamily.</text>
</comment>
<dbReference type="CDD" id="cd03702">
    <property type="entry name" value="IF2_mtIF2_II"/>
    <property type="match status" value="1"/>
</dbReference>
<dbReference type="InterPro" id="IPR053905">
    <property type="entry name" value="EF-G-like_DII"/>
</dbReference>
<dbReference type="InterPro" id="IPR036925">
    <property type="entry name" value="TIF_IF2_dom3_sf"/>
</dbReference>
<feature type="binding site" evidence="8">
    <location>
        <begin position="113"/>
        <end position="120"/>
    </location>
    <ligand>
        <name>GTP</name>
        <dbReference type="ChEBI" id="CHEBI:37565"/>
    </ligand>
</feature>
<proteinExistence type="inferred from homology"/>
<dbReference type="Pfam" id="PF11987">
    <property type="entry name" value="IF-2"/>
    <property type="match status" value="1"/>
</dbReference>
<comment type="caution">
    <text evidence="13">The sequence shown here is derived from an EMBL/GenBank/DDBJ whole genome shotgun (WGS) entry which is preliminary data.</text>
</comment>